<feature type="non-terminal residue" evidence="2">
    <location>
        <position position="116"/>
    </location>
</feature>
<evidence type="ECO:0000313" key="2">
    <source>
        <dbReference type="EMBL" id="SDF50226.1"/>
    </source>
</evidence>
<dbReference type="RefSeq" id="WP_131822058.1">
    <property type="nucleotide sequence ID" value="NZ_FNAV01000025.1"/>
</dbReference>
<sequence length="116" mass="12772">MTDLGMVSRPRAIQTGTRLKVRRSTLVMILFTIYLIGAHLRLSLYSGSSILLPMYPMLLSAAVMTLLFMNQLLTRAGALFAIFAGFILIYPLLTTAPGSEYRSTLLGSLQFLVSVI</sequence>
<reference evidence="3" key="1">
    <citation type="submission" date="2016-10" db="EMBL/GenBank/DDBJ databases">
        <authorList>
            <person name="Varghese N."/>
            <person name="Submissions S."/>
        </authorList>
    </citation>
    <scope>NUCLEOTIDE SEQUENCE [LARGE SCALE GENOMIC DNA]</scope>
    <source>
        <strain evidence="3">DSM 10146</strain>
    </source>
</reference>
<feature type="transmembrane region" description="Helical" evidence="1">
    <location>
        <begin position="50"/>
        <end position="69"/>
    </location>
</feature>
<evidence type="ECO:0000256" key="1">
    <source>
        <dbReference type="SAM" id="Phobius"/>
    </source>
</evidence>
<feature type="transmembrane region" description="Helical" evidence="1">
    <location>
        <begin position="21"/>
        <end position="44"/>
    </location>
</feature>
<organism evidence="2 3">
    <name type="scientific">Salipiger thiooxidans</name>
    <dbReference type="NCBI Taxonomy" id="282683"/>
    <lineage>
        <taxon>Bacteria</taxon>
        <taxon>Pseudomonadati</taxon>
        <taxon>Pseudomonadota</taxon>
        <taxon>Alphaproteobacteria</taxon>
        <taxon>Rhodobacterales</taxon>
        <taxon>Roseobacteraceae</taxon>
        <taxon>Salipiger</taxon>
    </lineage>
</organism>
<dbReference type="Proteomes" id="UP000198994">
    <property type="component" value="Unassembled WGS sequence"/>
</dbReference>
<accession>A0A1G7LLG6</accession>
<keyword evidence="3" id="KW-1185">Reference proteome</keyword>
<dbReference type="STRING" id="282683.SAMN04488105_1251"/>
<keyword evidence="1" id="KW-0472">Membrane</keyword>
<feature type="transmembrane region" description="Helical" evidence="1">
    <location>
        <begin position="76"/>
        <end position="93"/>
    </location>
</feature>
<evidence type="ECO:0000313" key="3">
    <source>
        <dbReference type="Proteomes" id="UP000198994"/>
    </source>
</evidence>
<gene>
    <name evidence="2" type="ORF">SAMN04488105_1251</name>
</gene>
<keyword evidence="1" id="KW-1133">Transmembrane helix</keyword>
<dbReference type="AlphaFoldDB" id="A0A1G7LLG6"/>
<name>A0A1G7LLG6_9RHOB</name>
<protein>
    <submittedName>
        <fullName evidence="2">Uncharacterized protein</fullName>
    </submittedName>
</protein>
<keyword evidence="1" id="KW-0812">Transmembrane</keyword>
<proteinExistence type="predicted"/>
<dbReference type="EMBL" id="FNAV01000025">
    <property type="protein sequence ID" value="SDF50226.1"/>
    <property type="molecule type" value="Genomic_DNA"/>
</dbReference>